<dbReference type="FunFam" id="3.30.70.330:FF:000064">
    <property type="entry name" value="Differentiation 1 negative regulator"/>
    <property type="match status" value="1"/>
</dbReference>
<feature type="region of interest" description="Disordered" evidence="4">
    <location>
        <begin position="768"/>
        <end position="789"/>
    </location>
</feature>
<feature type="region of interest" description="Disordered" evidence="4">
    <location>
        <begin position="280"/>
        <end position="352"/>
    </location>
</feature>
<dbReference type="GO" id="GO:0000398">
    <property type="term" value="P:mRNA splicing, via spliceosome"/>
    <property type="evidence" value="ECO:0007669"/>
    <property type="project" value="TreeGrafter"/>
</dbReference>
<reference evidence="6" key="1">
    <citation type="submission" date="2021-03" db="EMBL/GenBank/DDBJ databases">
        <authorList>
            <person name="Palmer J.M."/>
        </authorList>
    </citation>
    <scope>NUCLEOTIDE SEQUENCE</scope>
    <source>
        <strain evidence="6">ARV_011</strain>
    </source>
</reference>
<feature type="domain" description="RRM" evidence="5">
    <location>
        <begin position="584"/>
        <end position="657"/>
    </location>
</feature>
<feature type="compositionally biased region" description="Polar residues" evidence="4">
    <location>
        <begin position="26"/>
        <end position="48"/>
    </location>
</feature>
<keyword evidence="2 3" id="KW-0694">RNA-binding</keyword>
<evidence type="ECO:0000256" key="1">
    <source>
        <dbReference type="ARBA" id="ARBA00022737"/>
    </source>
</evidence>
<comment type="caution">
    <text evidence="6">The sequence shown here is derived from an EMBL/GenBank/DDBJ whole genome shotgun (WGS) entry which is preliminary data.</text>
</comment>
<feature type="region of interest" description="Disordered" evidence="4">
    <location>
        <begin position="202"/>
        <end position="253"/>
    </location>
</feature>
<dbReference type="PANTHER" id="PTHR14089">
    <property type="entry name" value="PRE-MRNA-SPLICING FACTOR RBM22"/>
    <property type="match status" value="1"/>
</dbReference>
<feature type="compositionally biased region" description="Gly residues" evidence="4">
    <location>
        <begin position="320"/>
        <end position="331"/>
    </location>
</feature>
<name>A0A9P8AJL3_9ASCO</name>
<dbReference type="GO" id="GO:0003729">
    <property type="term" value="F:mRNA binding"/>
    <property type="evidence" value="ECO:0007669"/>
    <property type="project" value="TreeGrafter"/>
</dbReference>
<evidence type="ECO:0000313" key="7">
    <source>
        <dbReference type="Proteomes" id="UP000790833"/>
    </source>
</evidence>
<evidence type="ECO:0000313" key="6">
    <source>
        <dbReference type="EMBL" id="KAG7194925.1"/>
    </source>
</evidence>
<feature type="compositionally biased region" description="Acidic residues" evidence="4">
    <location>
        <begin position="842"/>
        <end position="851"/>
    </location>
</feature>
<feature type="region of interest" description="Disordered" evidence="4">
    <location>
        <begin position="26"/>
        <end position="128"/>
    </location>
</feature>
<feature type="region of interest" description="Disordered" evidence="4">
    <location>
        <begin position="815"/>
        <end position="863"/>
    </location>
</feature>
<dbReference type="PANTHER" id="PTHR14089:SF8">
    <property type="entry name" value="RNA-BINDING PROTEIN MRN1"/>
    <property type="match status" value="1"/>
</dbReference>
<dbReference type="Proteomes" id="UP000790833">
    <property type="component" value="Unassembled WGS sequence"/>
</dbReference>
<sequence length="863" mass="93307">MGYYNPYQSIPQQYMAQSYYPQFYSSTTSDSNADPQPDSDVSNANTGIVNHLGDGGNGAGGNHDGGDASANNSGGDHDGTFPFGGGRNLNYPQYTDPHYQHHQQQHQQPQQQQHSSSTDSINHNKMLPNAGVLSTDRFNSYTDASGYSGSHQFPPHHSSVMSNAGNSYYDDENSYINSSVGYGSGYGNVSLNGSTSMMGPGLFGRSNSAHEGGDNNINRLNNSNGNSERQSTNSNEGGDNNNNSNRPNDDYNLLLSSAQFPPQLHNPAISAPYGGVVPGMMNSGGNKGHSRHPSSSNPLGVSHLMNPNPIGLTSQVGSAGSMGPGNSGVGGVVPSANNFQSGGQPGGVNSSAPSRTVYLGNIPNDLQPNELLDYVRSGIIETVKILPTKNCAFISFVDPQLALLFHSDCILKKLNIKGNDIRIGWGKNNPIYPLVLEAIQNHGATRNVYLGNLNSHITGSMITEQELRDDLAIYGIIDCIKIIPEKGIAFVHFLSILSAIRCVSELPLVEKYLDKKCYYGKDRCAFITKTQQHNAAQYLGLAPGMEHIVTAADREFISSALVQQSAAAAQIATQAGGANNLGNRTVYLGNLHQDSSVEEICNVVRGGLLQSIRFLKERHVCFITFIDPIAAAQFFAMCQLHGLTIHNRRIKVGWGKHSGPLLNALSLAVSNGASRNIYVGNILDFEYYNPTKLRDDFSKFGEIEQINYLEEKNCAFINFVNIANAIKAIDGIKSFGDYRNLKINFGKDRCGNLPRQFQNQNNMMMPMNNNNNNNNNNSPSNYTGQDDAELLPLEDSPDGGLGTISGLEIGGMGEVVEHNNDNNDIDDEPTTTTMSLSAFDSQVEDNDDENNDLLVDKAANPPI</sequence>
<feature type="domain" description="RRM" evidence="5">
    <location>
        <begin position="355"/>
        <end position="428"/>
    </location>
</feature>
<dbReference type="FunFam" id="3.30.70.330:FF:000120">
    <property type="entry name" value="Negative regulator of differentiation 1"/>
    <property type="match status" value="1"/>
</dbReference>
<evidence type="ECO:0000256" key="2">
    <source>
        <dbReference type="ARBA" id="ARBA00022884"/>
    </source>
</evidence>
<evidence type="ECO:0000256" key="3">
    <source>
        <dbReference type="PROSITE-ProRule" id="PRU00176"/>
    </source>
</evidence>
<dbReference type="PROSITE" id="PS50102">
    <property type="entry name" value="RRM"/>
    <property type="match status" value="4"/>
</dbReference>
<evidence type="ECO:0000256" key="4">
    <source>
        <dbReference type="SAM" id="MobiDB-lite"/>
    </source>
</evidence>
<dbReference type="AlphaFoldDB" id="A0A9P8AJL3"/>
<feature type="domain" description="RRM" evidence="5">
    <location>
        <begin position="446"/>
        <end position="532"/>
    </location>
</feature>
<dbReference type="InterPro" id="IPR035979">
    <property type="entry name" value="RBD_domain_sf"/>
</dbReference>
<gene>
    <name evidence="6" type="ORF">KQ657_004033</name>
</gene>
<keyword evidence="7" id="KW-1185">Reference proteome</keyword>
<dbReference type="RefSeq" id="XP_043050472.1">
    <property type="nucleotide sequence ID" value="XM_043194721.1"/>
</dbReference>
<proteinExistence type="predicted"/>
<dbReference type="InterPro" id="IPR012677">
    <property type="entry name" value="Nucleotide-bd_a/b_plait_sf"/>
</dbReference>
<dbReference type="SMART" id="SM00360">
    <property type="entry name" value="RRM"/>
    <property type="match status" value="4"/>
</dbReference>
<evidence type="ECO:0000259" key="5">
    <source>
        <dbReference type="PROSITE" id="PS50102"/>
    </source>
</evidence>
<protein>
    <recommendedName>
        <fullName evidence="5">RRM domain-containing protein</fullName>
    </recommendedName>
</protein>
<dbReference type="InterPro" id="IPR039171">
    <property type="entry name" value="Cwc2/Slt11"/>
</dbReference>
<dbReference type="FunFam" id="3.30.70.330:FF:000047">
    <property type="entry name" value="Differentiation 1 negative regulator"/>
    <property type="match status" value="1"/>
</dbReference>
<dbReference type="Pfam" id="PF00076">
    <property type="entry name" value="RRM_1"/>
    <property type="match status" value="1"/>
</dbReference>
<keyword evidence="1" id="KW-0677">Repeat</keyword>
<dbReference type="SUPFAM" id="SSF54928">
    <property type="entry name" value="RNA-binding domain, RBD"/>
    <property type="match status" value="2"/>
</dbReference>
<dbReference type="Gene3D" id="3.30.70.330">
    <property type="match status" value="4"/>
</dbReference>
<dbReference type="GeneID" id="66117407"/>
<organism evidence="6 7">
    <name type="scientific">Scheffersomyces spartinae</name>
    <dbReference type="NCBI Taxonomy" id="45513"/>
    <lineage>
        <taxon>Eukaryota</taxon>
        <taxon>Fungi</taxon>
        <taxon>Dikarya</taxon>
        <taxon>Ascomycota</taxon>
        <taxon>Saccharomycotina</taxon>
        <taxon>Pichiomycetes</taxon>
        <taxon>Debaryomycetaceae</taxon>
        <taxon>Scheffersomyces</taxon>
    </lineage>
</organism>
<accession>A0A9P8AJL3</accession>
<feature type="compositionally biased region" description="Gly residues" evidence="4">
    <location>
        <begin position="53"/>
        <end position="63"/>
    </location>
</feature>
<feature type="compositionally biased region" description="Low complexity" evidence="4">
    <location>
        <begin position="214"/>
        <end position="252"/>
    </location>
</feature>
<feature type="compositionally biased region" description="Low complexity" evidence="4">
    <location>
        <begin position="105"/>
        <end position="120"/>
    </location>
</feature>
<dbReference type="GO" id="GO:0010494">
    <property type="term" value="C:cytoplasmic stress granule"/>
    <property type="evidence" value="ECO:0007669"/>
    <property type="project" value="TreeGrafter"/>
</dbReference>
<dbReference type="EMBL" id="JAHMUF010000005">
    <property type="protein sequence ID" value="KAG7194925.1"/>
    <property type="molecule type" value="Genomic_DNA"/>
</dbReference>
<dbReference type="OrthoDB" id="6407164at2759"/>
<feature type="compositionally biased region" description="Low complexity" evidence="4">
    <location>
        <begin position="768"/>
        <end position="781"/>
    </location>
</feature>
<dbReference type="GO" id="GO:0010468">
    <property type="term" value="P:regulation of gene expression"/>
    <property type="evidence" value="ECO:0007669"/>
    <property type="project" value="UniProtKB-ARBA"/>
</dbReference>
<feature type="domain" description="RRM" evidence="5">
    <location>
        <begin position="675"/>
        <end position="748"/>
    </location>
</feature>
<dbReference type="InterPro" id="IPR000504">
    <property type="entry name" value="RRM_dom"/>
</dbReference>
<feature type="compositionally biased region" description="Polar residues" evidence="4">
    <location>
        <begin position="339"/>
        <end position="352"/>
    </location>
</feature>
<dbReference type="GO" id="GO:0051252">
    <property type="term" value="P:regulation of RNA metabolic process"/>
    <property type="evidence" value="ECO:0007669"/>
    <property type="project" value="UniProtKB-ARBA"/>
</dbReference>